<feature type="domain" description="EamA" evidence="4">
    <location>
        <begin position="90"/>
        <end position="228"/>
    </location>
</feature>
<dbReference type="KEGG" id="bgx:ESN35_08300"/>
<feature type="transmembrane region" description="Helical" evidence="3">
    <location>
        <begin position="322"/>
        <end position="344"/>
    </location>
</feature>
<dbReference type="Proteomes" id="UP000293589">
    <property type="component" value="Chromosome"/>
</dbReference>
<dbReference type="InterPro" id="IPR000620">
    <property type="entry name" value="EamA_dom"/>
</dbReference>
<sequence>MPAAASSRRRAAASPAMVLATHTLTPRVGAEARVPGGWASMSSMTRYHHPVSKTNEGMRNGIGTGAAAGGAGRGDRPSSGGRRVVQTPQGVTAMVVAEVVYGFFPLYWAALANISSMNVMLYRIVTAAVVMVLFMLATRRWPRFVASVKALWAHPKVFAAAVAAAVLVTIDWVVYIYLVSIGHTSEASAANFLMPLINMLLALVFLRERTTGLGIVSMLVALAGGVLYVMDTGAFPGLAMLMTFSYSGYCLIKRFVPLDPFESLTFETGVLTPFAFVALAVQPRFGVPAGEPWWGWLLLAGCGILTVIPLVLTSYAVKHATFITVSFSQYITPTIQLVLGIVVLGEQVPASRFISFTVIWLALVIYSFDVLRQHRRRLTLG</sequence>
<feature type="transmembrane region" description="Helical" evidence="3">
    <location>
        <begin position="293"/>
        <end position="315"/>
    </location>
</feature>
<feature type="transmembrane region" description="Helical" evidence="3">
    <location>
        <begin position="189"/>
        <end position="206"/>
    </location>
</feature>
<feature type="transmembrane region" description="Helical" evidence="3">
    <location>
        <begin position="213"/>
        <end position="229"/>
    </location>
</feature>
<dbReference type="InterPro" id="IPR037185">
    <property type="entry name" value="EmrE-like"/>
</dbReference>
<dbReference type="STRING" id="78344.BIGA_1441"/>
<feature type="domain" description="EamA" evidence="4">
    <location>
        <begin position="238"/>
        <end position="367"/>
    </location>
</feature>
<evidence type="ECO:0000256" key="2">
    <source>
        <dbReference type="SAM" id="MobiDB-lite"/>
    </source>
</evidence>
<keyword evidence="3" id="KW-0812">Transmembrane</keyword>
<dbReference type="Pfam" id="PF00892">
    <property type="entry name" value="EamA"/>
    <property type="match status" value="2"/>
</dbReference>
<reference evidence="5 6" key="1">
    <citation type="submission" date="2019-01" db="EMBL/GenBank/DDBJ databases">
        <title>Complete genome sequence of Bifidobacterium gallinarum CACC 514.</title>
        <authorList>
            <person name="Jung M."/>
        </authorList>
    </citation>
    <scope>NUCLEOTIDE SEQUENCE [LARGE SCALE GENOMIC DNA]</scope>
    <source>
        <strain evidence="5 6">CACC 514</strain>
    </source>
</reference>
<feature type="transmembrane region" description="Helical" evidence="3">
    <location>
        <begin position="350"/>
        <end position="368"/>
    </location>
</feature>
<keyword evidence="3" id="KW-1133">Transmembrane helix</keyword>
<organism evidence="5 6">
    <name type="scientific">Bifidobacterium pullorum subsp. gallinarum</name>
    <dbReference type="NCBI Taxonomy" id="78344"/>
    <lineage>
        <taxon>Bacteria</taxon>
        <taxon>Bacillati</taxon>
        <taxon>Actinomycetota</taxon>
        <taxon>Actinomycetes</taxon>
        <taxon>Bifidobacteriales</taxon>
        <taxon>Bifidobacteriaceae</taxon>
        <taxon>Bifidobacterium</taxon>
    </lineage>
</organism>
<name>A0A4P6DTS6_9BIFI</name>
<evidence type="ECO:0000256" key="1">
    <source>
        <dbReference type="ARBA" id="ARBA00007362"/>
    </source>
</evidence>
<gene>
    <name evidence="5" type="ORF">ESN35_08300</name>
</gene>
<dbReference type="SUPFAM" id="SSF103481">
    <property type="entry name" value="Multidrug resistance efflux transporter EmrE"/>
    <property type="match status" value="2"/>
</dbReference>
<accession>A0A4P6DTS6</accession>
<dbReference type="PANTHER" id="PTHR22911">
    <property type="entry name" value="ACYL-MALONYL CONDENSING ENZYME-RELATED"/>
    <property type="match status" value="1"/>
</dbReference>
<dbReference type="EMBL" id="CP035464">
    <property type="protein sequence ID" value="QAY33403.1"/>
    <property type="molecule type" value="Genomic_DNA"/>
</dbReference>
<evidence type="ECO:0000259" key="4">
    <source>
        <dbReference type="Pfam" id="PF00892"/>
    </source>
</evidence>
<feature type="transmembrane region" description="Helical" evidence="3">
    <location>
        <begin position="91"/>
        <end position="108"/>
    </location>
</feature>
<dbReference type="PANTHER" id="PTHR22911:SF137">
    <property type="entry name" value="SOLUTE CARRIER FAMILY 35 MEMBER G2-RELATED"/>
    <property type="match status" value="1"/>
</dbReference>
<evidence type="ECO:0000313" key="5">
    <source>
        <dbReference type="EMBL" id="QAY33403.1"/>
    </source>
</evidence>
<evidence type="ECO:0000313" key="6">
    <source>
        <dbReference type="Proteomes" id="UP000293589"/>
    </source>
</evidence>
<feature type="transmembrane region" description="Helical" evidence="3">
    <location>
        <begin position="157"/>
        <end position="177"/>
    </location>
</feature>
<feature type="region of interest" description="Disordered" evidence="2">
    <location>
        <begin position="52"/>
        <end position="84"/>
    </location>
</feature>
<dbReference type="GO" id="GO:0016020">
    <property type="term" value="C:membrane"/>
    <property type="evidence" value="ECO:0007669"/>
    <property type="project" value="InterPro"/>
</dbReference>
<evidence type="ECO:0000256" key="3">
    <source>
        <dbReference type="SAM" id="Phobius"/>
    </source>
</evidence>
<keyword evidence="3" id="KW-0472">Membrane</keyword>
<protein>
    <recommendedName>
        <fullName evidence="4">EamA domain-containing protein</fullName>
    </recommendedName>
</protein>
<proteinExistence type="inferred from homology"/>
<dbReference type="AlphaFoldDB" id="A0A4P6DTS6"/>
<feature type="transmembrane region" description="Helical" evidence="3">
    <location>
        <begin position="120"/>
        <end position="137"/>
    </location>
</feature>
<comment type="similarity">
    <text evidence="1">Belongs to the EamA transporter family.</text>
</comment>
<feature type="compositionally biased region" description="Gly residues" evidence="2">
    <location>
        <begin position="60"/>
        <end position="72"/>
    </location>
</feature>